<dbReference type="GO" id="GO:0008017">
    <property type="term" value="F:microtubule binding"/>
    <property type="evidence" value="ECO:0007669"/>
    <property type="project" value="UniProtKB-UniRule"/>
</dbReference>
<dbReference type="InParanoid" id="G0QXX1"/>
<evidence type="ECO:0000256" key="7">
    <source>
        <dbReference type="ARBA" id="ARBA00023235"/>
    </source>
</evidence>
<keyword evidence="7 8" id="KW-0413">Isomerase</keyword>
<accession>G0QXX1</accession>
<comment type="function">
    <text evidence="8">Severs microtubules in an ATP-dependent manner. Microtubule severing may promote rapid reorganization of cellular microtubule arrays.</text>
</comment>
<sequence>MQPSPQQIQQQQQLLQQQQFESNLFYQPQKPAKDVSPRDPDVWEPPARQAPQKPKTSAPQKKINNPQCNNNQNNNNNKRRNYAKPWQNNAVDNSNPKKHLIDENGEKRKSFLNHCYPDGVGPDSDLVGMLEKEVVCFNPDISFDQIAELDKAKEMLQEAVLLPILIPQYFRGIRRPLKGVLMFGPPGTGKTMLAKAVATLGKTTFFNVSASSLASKWRGDSEKLVRILFEMARYYAPSTIFFDEVDALGSKRTEGECESNRKMKAEMLIQMDGVSNSSSDEKERKQVMVLAATNRPWDLDEALRRRLEKRILIPLPSILGRKQMFEICMKKINCRADIDWDEIVRKTEGYSGADIALVCREASFMPMRDILKQEGGFKNIENINNLAQNGETPLSQSDFERAIKNVNKSVSNDDLENFEKWMIEFGST</sequence>
<dbReference type="InterPro" id="IPR027417">
    <property type="entry name" value="P-loop_NTPase"/>
</dbReference>
<dbReference type="InterPro" id="IPR003959">
    <property type="entry name" value="ATPase_AAA_core"/>
</dbReference>
<evidence type="ECO:0000256" key="8">
    <source>
        <dbReference type="HAMAP-Rule" id="MF_03023"/>
    </source>
</evidence>
<dbReference type="Pfam" id="PF00004">
    <property type="entry name" value="AAA"/>
    <property type="match status" value="1"/>
</dbReference>
<evidence type="ECO:0000259" key="10">
    <source>
        <dbReference type="SMART" id="SM00382"/>
    </source>
</evidence>
<keyword evidence="3 8" id="KW-0493">Microtubule</keyword>
<evidence type="ECO:0000256" key="4">
    <source>
        <dbReference type="ARBA" id="ARBA00022741"/>
    </source>
</evidence>
<evidence type="ECO:0000256" key="9">
    <source>
        <dbReference type="SAM" id="MobiDB-lite"/>
    </source>
</evidence>
<evidence type="ECO:0000256" key="6">
    <source>
        <dbReference type="ARBA" id="ARBA00023212"/>
    </source>
</evidence>
<protein>
    <recommendedName>
        <fullName evidence="8">Katanin p60 ATPase-containing subunit A1</fullName>
        <shortName evidence="8">Katanin p60 subunit A1</shortName>
        <ecNumber evidence="8">5.6.1.1</ecNumber>
    </recommendedName>
    <alternativeName>
        <fullName evidence="8">p60 katanin</fullName>
    </alternativeName>
</protein>
<dbReference type="Proteomes" id="UP000008983">
    <property type="component" value="Unassembled WGS sequence"/>
</dbReference>
<evidence type="ECO:0000256" key="2">
    <source>
        <dbReference type="ARBA" id="ARBA00022490"/>
    </source>
</evidence>
<dbReference type="RefSeq" id="XP_004031159.1">
    <property type="nucleotide sequence ID" value="XM_004031111.1"/>
</dbReference>
<keyword evidence="11" id="KW-0378">Hydrolase</keyword>
<dbReference type="PANTHER" id="PTHR23074">
    <property type="entry name" value="AAA DOMAIN-CONTAINING"/>
    <property type="match status" value="1"/>
</dbReference>
<comment type="subcellular location">
    <subcellularLocation>
        <location evidence="1 8">Cytoplasm</location>
        <location evidence="1 8">Cytoskeleton</location>
    </subcellularLocation>
</comment>
<keyword evidence="5 8" id="KW-0067">ATP-binding</keyword>
<dbReference type="OMA" id="QTENTMS"/>
<dbReference type="SMART" id="SM00382">
    <property type="entry name" value="AAA"/>
    <property type="match status" value="1"/>
</dbReference>
<dbReference type="GO" id="GO:0016887">
    <property type="term" value="F:ATP hydrolysis activity"/>
    <property type="evidence" value="ECO:0007669"/>
    <property type="project" value="InterPro"/>
</dbReference>
<name>G0QXX1_ICHMU</name>
<feature type="binding site" evidence="8">
    <location>
        <begin position="184"/>
        <end position="191"/>
    </location>
    <ligand>
        <name>ATP</name>
        <dbReference type="ChEBI" id="CHEBI:30616"/>
    </ligand>
</feature>
<dbReference type="InterPro" id="IPR050304">
    <property type="entry name" value="MT-severing_AAA_ATPase"/>
</dbReference>
<dbReference type="STRING" id="857967.G0QXX1"/>
<evidence type="ECO:0000256" key="5">
    <source>
        <dbReference type="ARBA" id="ARBA00022840"/>
    </source>
</evidence>
<dbReference type="GO" id="GO:0008568">
    <property type="term" value="F:microtubule severing ATPase activity"/>
    <property type="evidence" value="ECO:0007669"/>
    <property type="project" value="UniProtKB-EC"/>
</dbReference>
<dbReference type="InterPro" id="IPR041569">
    <property type="entry name" value="AAA_lid_3"/>
</dbReference>
<keyword evidence="12" id="KW-1185">Reference proteome</keyword>
<evidence type="ECO:0000256" key="3">
    <source>
        <dbReference type="ARBA" id="ARBA00022701"/>
    </source>
</evidence>
<comment type="catalytic activity">
    <reaction evidence="8">
        <text>n ATP + n H2O + a microtubule = n ADP + n phosphate + (n+1) alpha/beta tubulin heterodimers.</text>
        <dbReference type="EC" id="5.6.1.1"/>
    </reaction>
</comment>
<dbReference type="AlphaFoldDB" id="G0QXX1"/>
<feature type="compositionally biased region" description="Low complexity" evidence="9">
    <location>
        <begin position="59"/>
        <end position="76"/>
    </location>
</feature>
<dbReference type="Gene3D" id="3.40.50.300">
    <property type="entry name" value="P-loop containing nucleotide triphosphate hydrolases"/>
    <property type="match status" value="1"/>
</dbReference>
<dbReference type="EC" id="5.6.1.1" evidence="8"/>
<evidence type="ECO:0000313" key="12">
    <source>
        <dbReference type="Proteomes" id="UP000008983"/>
    </source>
</evidence>
<dbReference type="GO" id="GO:0005874">
    <property type="term" value="C:microtubule"/>
    <property type="evidence" value="ECO:0007669"/>
    <property type="project" value="UniProtKB-KW"/>
</dbReference>
<evidence type="ECO:0000256" key="1">
    <source>
        <dbReference type="ARBA" id="ARBA00004245"/>
    </source>
</evidence>
<dbReference type="InterPro" id="IPR003593">
    <property type="entry name" value="AAA+_ATPase"/>
</dbReference>
<dbReference type="OrthoDB" id="5334845at2759"/>
<dbReference type="Pfam" id="PF09336">
    <property type="entry name" value="Vps4_C"/>
    <property type="match status" value="1"/>
</dbReference>
<dbReference type="InterPro" id="IPR028596">
    <property type="entry name" value="KATNA1"/>
</dbReference>
<comment type="similarity">
    <text evidence="8">Belongs to the AAA ATPase family. Katanin p60 subunit A1 subfamily.</text>
</comment>
<gene>
    <name evidence="8" type="primary">KATNA1</name>
    <name evidence="11" type="ORF">IMG5_145770</name>
</gene>
<dbReference type="HAMAP" id="MF_03023">
    <property type="entry name" value="Katanin_p60_A1"/>
    <property type="match status" value="1"/>
</dbReference>
<feature type="compositionally biased region" description="Basic and acidic residues" evidence="9">
    <location>
        <begin position="31"/>
        <end position="41"/>
    </location>
</feature>
<organism evidence="11 12">
    <name type="scientific">Ichthyophthirius multifiliis</name>
    <name type="common">White spot disease agent</name>
    <name type="synonym">Ich</name>
    <dbReference type="NCBI Taxonomy" id="5932"/>
    <lineage>
        <taxon>Eukaryota</taxon>
        <taxon>Sar</taxon>
        <taxon>Alveolata</taxon>
        <taxon>Ciliophora</taxon>
        <taxon>Intramacronucleata</taxon>
        <taxon>Oligohymenophorea</taxon>
        <taxon>Hymenostomatida</taxon>
        <taxon>Ophryoglenina</taxon>
        <taxon>Ichthyophthirius</taxon>
    </lineage>
</organism>
<feature type="region of interest" description="Disordered" evidence="9">
    <location>
        <begin position="1"/>
        <end position="101"/>
    </location>
</feature>
<dbReference type="InterPro" id="IPR003960">
    <property type="entry name" value="ATPase_AAA_CS"/>
</dbReference>
<keyword evidence="6 8" id="KW-0206">Cytoskeleton</keyword>
<dbReference type="GO" id="GO:0051013">
    <property type="term" value="P:microtubule severing"/>
    <property type="evidence" value="ECO:0007669"/>
    <property type="project" value="UniProtKB-UniRule"/>
</dbReference>
<keyword evidence="4 8" id="KW-0547">Nucleotide-binding</keyword>
<dbReference type="InterPro" id="IPR015415">
    <property type="entry name" value="Spast_Vps4_C"/>
</dbReference>
<dbReference type="Pfam" id="PF17862">
    <property type="entry name" value="AAA_lid_3"/>
    <property type="match status" value="1"/>
</dbReference>
<dbReference type="EMBL" id="GL984091">
    <property type="protein sequence ID" value="EGR29923.1"/>
    <property type="molecule type" value="Genomic_DNA"/>
</dbReference>
<dbReference type="GO" id="GO:0005524">
    <property type="term" value="F:ATP binding"/>
    <property type="evidence" value="ECO:0007669"/>
    <property type="project" value="UniProtKB-KW"/>
</dbReference>
<feature type="compositionally biased region" description="Low complexity" evidence="9">
    <location>
        <begin position="1"/>
        <end position="19"/>
    </location>
</feature>
<dbReference type="SUPFAM" id="SSF52540">
    <property type="entry name" value="P-loop containing nucleoside triphosphate hydrolases"/>
    <property type="match status" value="1"/>
</dbReference>
<dbReference type="GO" id="GO:0005737">
    <property type="term" value="C:cytoplasm"/>
    <property type="evidence" value="ECO:0007669"/>
    <property type="project" value="UniProtKB-UniRule"/>
</dbReference>
<dbReference type="FunFam" id="3.40.50.300:FF:000159">
    <property type="entry name" value="Katanin p60 ATPase-containing subunit A1"/>
    <property type="match status" value="1"/>
</dbReference>
<reference evidence="11 12" key="1">
    <citation type="submission" date="2011-07" db="EMBL/GenBank/DDBJ databases">
        <authorList>
            <person name="Coyne R."/>
            <person name="Brami D."/>
            <person name="Johnson J."/>
            <person name="Hostetler J."/>
            <person name="Hannick L."/>
            <person name="Clark T."/>
            <person name="Cassidy-Hanley D."/>
            <person name="Inman J."/>
        </authorList>
    </citation>
    <scope>NUCLEOTIDE SEQUENCE [LARGE SCALE GENOMIC DNA]</scope>
    <source>
        <strain evidence="11 12">G5</strain>
    </source>
</reference>
<dbReference type="Gene3D" id="1.10.8.60">
    <property type="match status" value="1"/>
</dbReference>
<dbReference type="PROSITE" id="PS00674">
    <property type="entry name" value="AAA"/>
    <property type="match status" value="1"/>
</dbReference>
<dbReference type="eggNOG" id="KOG0738">
    <property type="taxonomic scope" value="Eukaryota"/>
</dbReference>
<dbReference type="PANTHER" id="PTHR23074:SF19">
    <property type="entry name" value="KATANIN P60 ATPASE-CONTAINING SUBUNIT A1"/>
    <property type="match status" value="1"/>
</dbReference>
<feature type="domain" description="AAA+ ATPase" evidence="10">
    <location>
        <begin position="176"/>
        <end position="317"/>
    </location>
</feature>
<dbReference type="GeneID" id="14906030"/>
<proteinExistence type="inferred from homology"/>
<evidence type="ECO:0000313" key="11">
    <source>
        <dbReference type="EMBL" id="EGR29923.1"/>
    </source>
</evidence>
<keyword evidence="2 8" id="KW-0963">Cytoplasm</keyword>